<feature type="region of interest" description="Disordered" evidence="1">
    <location>
        <begin position="259"/>
        <end position="291"/>
    </location>
</feature>
<evidence type="ECO:0000256" key="1">
    <source>
        <dbReference type="SAM" id="MobiDB-lite"/>
    </source>
</evidence>
<organism evidence="3 4">
    <name type="scientific">Delitschia confertaspora ATCC 74209</name>
    <dbReference type="NCBI Taxonomy" id="1513339"/>
    <lineage>
        <taxon>Eukaryota</taxon>
        <taxon>Fungi</taxon>
        <taxon>Dikarya</taxon>
        <taxon>Ascomycota</taxon>
        <taxon>Pezizomycotina</taxon>
        <taxon>Dothideomycetes</taxon>
        <taxon>Pleosporomycetidae</taxon>
        <taxon>Pleosporales</taxon>
        <taxon>Delitschiaceae</taxon>
        <taxon>Delitschia</taxon>
    </lineage>
</organism>
<name>A0A9P4JCB8_9PLEO</name>
<keyword evidence="2" id="KW-1133">Transmembrane helix</keyword>
<protein>
    <submittedName>
        <fullName evidence="3">Uncharacterized protein</fullName>
    </submittedName>
</protein>
<keyword evidence="2" id="KW-0472">Membrane</keyword>
<keyword evidence="2" id="KW-0812">Transmembrane</keyword>
<dbReference type="EMBL" id="ML994312">
    <property type="protein sequence ID" value="KAF2196862.1"/>
    <property type="molecule type" value="Genomic_DNA"/>
</dbReference>
<gene>
    <name evidence="3" type="ORF">GQ43DRAFT_475958</name>
</gene>
<dbReference type="Proteomes" id="UP000799536">
    <property type="component" value="Unassembled WGS sequence"/>
</dbReference>
<reference evidence="3" key="1">
    <citation type="journal article" date="2020" name="Stud. Mycol.">
        <title>101 Dothideomycetes genomes: a test case for predicting lifestyles and emergence of pathogens.</title>
        <authorList>
            <person name="Haridas S."/>
            <person name="Albert R."/>
            <person name="Binder M."/>
            <person name="Bloem J."/>
            <person name="Labutti K."/>
            <person name="Salamov A."/>
            <person name="Andreopoulos B."/>
            <person name="Baker S."/>
            <person name="Barry K."/>
            <person name="Bills G."/>
            <person name="Bluhm B."/>
            <person name="Cannon C."/>
            <person name="Castanera R."/>
            <person name="Culley D."/>
            <person name="Daum C."/>
            <person name="Ezra D."/>
            <person name="Gonzalez J."/>
            <person name="Henrissat B."/>
            <person name="Kuo A."/>
            <person name="Liang C."/>
            <person name="Lipzen A."/>
            <person name="Lutzoni F."/>
            <person name="Magnuson J."/>
            <person name="Mondo S."/>
            <person name="Nolan M."/>
            <person name="Ohm R."/>
            <person name="Pangilinan J."/>
            <person name="Park H.-J."/>
            <person name="Ramirez L."/>
            <person name="Alfaro M."/>
            <person name="Sun H."/>
            <person name="Tritt A."/>
            <person name="Yoshinaga Y."/>
            <person name="Zwiers L.-H."/>
            <person name="Turgeon B."/>
            <person name="Goodwin S."/>
            <person name="Spatafora J."/>
            <person name="Crous P."/>
            <person name="Grigoriev I."/>
        </authorList>
    </citation>
    <scope>NUCLEOTIDE SEQUENCE</scope>
    <source>
        <strain evidence="3">ATCC 74209</strain>
    </source>
</reference>
<dbReference type="AlphaFoldDB" id="A0A9P4JCB8"/>
<feature type="compositionally biased region" description="Low complexity" evidence="1">
    <location>
        <begin position="163"/>
        <end position="173"/>
    </location>
</feature>
<accession>A0A9P4JCB8</accession>
<evidence type="ECO:0000313" key="4">
    <source>
        <dbReference type="Proteomes" id="UP000799536"/>
    </source>
</evidence>
<evidence type="ECO:0000313" key="3">
    <source>
        <dbReference type="EMBL" id="KAF2196862.1"/>
    </source>
</evidence>
<keyword evidence="4" id="KW-1185">Reference proteome</keyword>
<proteinExistence type="predicted"/>
<comment type="caution">
    <text evidence="3">The sequence shown here is derived from an EMBL/GenBank/DDBJ whole genome shotgun (WGS) entry which is preliminary data.</text>
</comment>
<sequence length="378" mass="41585">MSATLVQVRDLSGFAWPTPASSTIPMKSSPLTAQSTLFSTLTHTTTDIALATYTAISTTTEMITTTATDTTFITATSTVTVALTPTPSSCKLIPPIWRISIWLLLAIFLVVTAFILTVLFCKQAGRETIFASTKTGLLKALKILKKFYGRLRRYDADSVGRGSSVEHSNSNSSTPPPRLPTPQHNSEDIETIRQSFRLPRSSGIRNSGIPDCTIAVEDLQSDLSEADVASTSELSRPTYYYRPNGVKLHVVNSAINFSRPTTTRRPNTAGPACQTDFGGSGNSRDSKNSKDSQISSELSLMAYRAPAIARFKEFREIRETWHLCGWRPNCSSNHLAFPPSSDFDDNLGWDPSQWPICRTHSSDELSTVDQNVLLESRY</sequence>
<feature type="region of interest" description="Disordered" evidence="1">
    <location>
        <begin position="159"/>
        <end position="186"/>
    </location>
</feature>
<evidence type="ECO:0000256" key="2">
    <source>
        <dbReference type="SAM" id="Phobius"/>
    </source>
</evidence>
<feature type="transmembrane region" description="Helical" evidence="2">
    <location>
        <begin position="101"/>
        <end position="120"/>
    </location>
</feature>